<comment type="caution">
    <text evidence="1">The sequence shown here is derived from an EMBL/GenBank/DDBJ whole genome shotgun (WGS) entry which is preliminary data.</text>
</comment>
<sequence length="317" mass="38372">MVSTNHVFRIWLDTEEMVIAKLSYFGKFEHFKEDHRIIHALATNLLYPFENVLAKSLVKNNQVYTYRFKDAMVDAWLVFYNPVRTKERLPKRLNEEQIRSLAREIAKFHKSCFRVSKVLPKASKKLRTDIQHLLDILATETGEFEHRMHVDFLREQCGLFLKNIQKLDVISFDLLPVFVDWNIGNFSVEEDCTLFSRWDYDWFRVSSRIMDFYFLSRVVSDVGDRTVFSYYIGPLMEDRFMIFLEEYHKIYPLTRNEVLFIKEAYRFFILNYVIKDGRYFFHRTYAIKLQREAYKIYFPSIEKEFDAEKILNHLKIR</sequence>
<dbReference type="SUPFAM" id="SSF56112">
    <property type="entry name" value="Protein kinase-like (PK-like)"/>
    <property type="match status" value="1"/>
</dbReference>
<evidence type="ECO:0000313" key="2">
    <source>
        <dbReference type="Proteomes" id="UP000598271"/>
    </source>
</evidence>
<gene>
    <name evidence="1" type="ORF">GCM10007390_13880</name>
</gene>
<dbReference type="Proteomes" id="UP000598271">
    <property type="component" value="Unassembled WGS sequence"/>
</dbReference>
<dbReference type="EMBL" id="BMXF01000001">
    <property type="protein sequence ID" value="GHB61316.1"/>
    <property type="molecule type" value="Genomic_DNA"/>
</dbReference>
<keyword evidence="2" id="KW-1185">Reference proteome</keyword>
<dbReference type="AlphaFoldDB" id="A0A8J3D7F4"/>
<evidence type="ECO:0000313" key="1">
    <source>
        <dbReference type="EMBL" id="GHB61316.1"/>
    </source>
</evidence>
<evidence type="ECO:0008006" key="3">
    <source>
        <dbReference type="Google" id="ProtNLM"/>
    </source>
</evidence>
<organism evidence="1 2">
    <name type="scientific">Persicitalea jodogahamensis</name>
    <dbReference type="NCBI Taxonomy" id="402147"/>
    <lineage>
        <taxon>Bacteria</taxon>
        <taxon>Pseudomonadati</taxon>
        <taxon>Bacteroidota</taxon>
        <taxon>Cytophagia</taxon>
        <taxon>Cytophagales</taxon>
        <taxon>Spirosomataceae</taxon>
        <taxon>Persicitalea</taxon>
    </lineage>
</organism>
<dbReference type="InterPro" id="IPR011009">
    <property type="entry name" value="Kinase-like_dom_sf"/>
</dbReference>
<reference evidence="1 2" key="1">
    <citation type="journal article" date="2014" name="Int. J. Syst. Evol. Microbiol.">
        <title>Complete genome sequence of Corynebacterium casei LMG S-19264T (=DSM 44701T), isolated from a smear-ripened cheese.</title>
        <authorList>
            <consortium name="US DOE Joint Genome Institute (JGI-PGF)"/>
            <person name="Walter F."/>
            <person name="Albersmeier A."/>
            <person name="Kalinowski J."/>
            <person name="Ruckert C."/>
        </authorList>
    </citation>
    <scope>NUCLEOTIDE SEQUENCE [LARGE SCALE GENOMIC DNA]</scope>
    <source>
        <strain evidence="1 2">KCTC 12866</strain>
    </source>
</reference>
<proteinExistence type="predicted"/>
<protein>
    <recommendedName>
        <fullName evidence="3">Aminoglycoside phosphotransferase domain-containing protein</fullName>
    </recommendedName>
</protein>
<accession>A0A8J3D7F4</accession>
<name>A0A8J3D7F4_9BACT</name>